<evidence type="ECO:0000313" key="1">
    <source>
        <dbReference type="EMBL" id="SDM66021.1"/>
    </source>
</evidence>
<reference evidence="1 2" key="1">
    <citation type="submission" date="2016-10" db="EMBL/GenBank/DDBJ databases">
        <authorList>
            <person name="de Groot N.N."/>
        </authorList>
    </citation>
    <scope>NUCLEOTIDE SEQUENCE [LARGE SCALE GENOMIC DNA]</scope>
    <source>
        <strain evidence="2">EB21,IBRC-M 10013,KCTC 4048</strain>
    </source>
</reference>
<dbReference type="Pfam" id="PF05787">
    <property type="entry name" value="PhoX"/>
    <property type="match status" value="1"/>
</dbReference>
<protein>
    <recommendedName>
        <fullName evidence="3">Cell surface protein</fullName>
    </recommendedName>
</protein>
<accession>A0A1G9V158</accession>
<dbReference type="PANTHER" id="PTHR35399:SF2">
    <property type="entry name" value="DUF839 DOMAIN-CONTAINING PROTEIN"/>
    <property type="match status" value="1"/>
</dbReference>
<dbReference type="Gene3D" id="1.10.1330.10">
    <property type="entry name" value="Dockerin domain"/>
    <property type="match status" value="1"/>
</dbReference>
<keyword evidence="2" id="KW-1185">Reference proteome</keyword>
<dbReference type="PANTHER" id="PTHR35399">
    <property type="entry name" value="SLR8030 PROTEIN"/>
    <property type="match status" value="1"/>
</dbReference>
<organism evidence="1 2">
    <name type="scientific">Haloarchaeobius iranensis</name>
    <dbReference type="NCBI Taxonomy" id="996166"/>
    <lineage>
        <taxon>Archaea</taxon>
        <taxon>Methanobacteriati</taxon>
        <taxon>Methanobacteriota</taxon>
        <taxon>Stenosarchaea group</taxon>
        <taxon>Halobacteria</taxon>
        <taxon>Halobacteriales</taxon>
        <taxon>Halorubellaceae</taxon>
        <taxon>Haloarchaeobius</taxon>
    </lineage>
</organism>
<dbReference type="EMBL" id="FNIA01000005">
    <property type="protein sequence ID" value="SDM66021.1"/>
    <property type="molecule type" value="Genomic_DNA"/>
</dbReference>
<name>A0A1G9V158_9EURY</name>
<sequence length="884" mass="95040">MLLSLTCIMEFTRRNLMASSVAAALGASVAGKATAVVDDPDTPGAPSVKGELKRFSTTALGAEVTGPYVFADGSLLYSLQHPSRDNEPPFDRAGVGYFSGFQFEMDGSNGDFEELSIPETEAERGAVRSGEGEWVPLAQEEDEIRGGAELLGVSQTPDGTNISRENFAGTQYGNAGYNPDCNQFVATNDEGTEGYLFTNWENSPGNVSRVPLSQDDDGEWSADLENAMNLSNTEAFREVGGTRINCYGDLSPWGTMLSSEENYAHPRVSMTSTVGDIAEAGTGRGHVGACQFWNRPNPSEIQGAVDDYYGENSWDIQGYWALTGVEFLAYYLGAEPVDQTGGNEQNTTNPIGDVYPNPYRYGYHVDIREPAADTPQPVKYYVMGRAAWEAPDVQGDRKTVYECSDGDSKGIYKFVADEPIDSYEDPMDVAGTLYAPKITNGAAAAGGSPAEVPLHVDWLELGHATNAEVASWIAEYDDVTQETYLETHAETDWTEDLAGAIAEADQTVVEEGNRNYITNEEILAWAAQYESEGPDGVDEELRRVPFLETRAAAKEVGASIEFNKAEGVDSRDDAGPGDFVYFGISEFNDDLANDVGDIQLDRVDGGVVYRAELERNYDVSVLEPVITGPDASDPADVADDALVNVDNVYVMDDGRVLCCEDADQFGRSYPNDALYVYQPDVILDVQSIAVQHGATGSADLLVSSLPAGVSGGDLTVTVTEPDVASITGVEFPDDVGLTEATVSDDGSSVEIRFSDVDRAVQPGEIDVPLASLDILAENTGTSDLAVEVTQLDDDEGSPIEATTRKGIVVAGPPPVVGPNPPTDPDGDGLYEDVNGNGQVDYDDIVVLFQQFDSDSVQLNPAAYDFNENGELDYDDIVTLYEEVN</sequence>
<gene>
    <name evidence="1" type="ORF">SAMN05192554_105137</name>
</gene>
<dbReference type="PROSITE" id="PS00018">
    <property type="entry name" value="EF_HAND_1"/>
    <property type="match status" value="2"/>
</dbReference>
<dbReference type="STRING" id="996166.SAMN05192554_105137"/>
<dbReference type="AlphaFoldDB" id="A0A1G9V158"/>
<dbReference type="SUPFAM" id="SSF63446">
    <property type="entry name" value="Type I dockerin domain"/>
    <property type="match status" value="1"/>
</dbReference>
<evidence type="ECO:0008006" key="3">
    <source>
        <dbReference type="Google" id="ProtNLM"/>
    </source>
</evidence>
<dbReference type="Proteomes" id="UP000199370">
    <property type="component" value="Unassembled WGS sequence"/>
</dbReference>
<evidence type="ECO:0000313" key="2">
    <source>
        <dbReference type="Proteomes" id="UP000199370"/>
    </source>
</evidence>
<dbReference type="InterPro" id="IPR018247">
    <property type="entry name" value="EF_Hand_1_Ca_BS"/>
</dbReference>
<dbReference type="GO" id="GO:0000272">
    <property type="term" value="P:polysaccharide catabolic process"/>
    <property type="evidence" value="ECO:0007669"/>
    <property type="project" value="InterPro"/>
</dbReference>
<dbReference type="InterPro" id="IPR036439">
    <property type="entry name" value="Dockerin_dom_sf"/>
</dbReference>
<dbReference type="InterPro" id="IPR008557">
    <property type="entry name" value="PhoX"/>
</dbReference>
<proteinExistence type="predicted"/>
<dbReference type="RefSeq" id="WP_390254897.1">
    <property type="nucleotide sequence ID" value="NZ_JBHSDN010000002.1"/>
</dbReference>